<sequence length="329" mass="37125">MANFDSSKWFPAATVVQWLLNYHPAGKFSLPNSVLNLNGRFAWCVMEVVGPINMIYILSTLPAQVNFSFTDLPLWNKLAAALYVIHYFNRSIMNPLFVAPSISPVRLEVFLLAFIFNWFNSSCIAGWIAGYDLTQRLGYTPLPASSTILHQCLPYIGLATFAYGMIGNIRAERTLWSLRREEAQRRASKKLDSKDGECEKNIYHKVYVIPPAKGLFRWVLYPHYALEWLEWLGFVLVGTAVYPAHAFLPAISNPGLPAPSVAPAPWLRPFAMLAEHFRLPFPGPALVFVLNNVFTMLPQARRGWRWYNTNFGKDAVAGRSAVIPGVPFL</sequence>
<dbReference type="OMA" id="PHYALEW"/>
<feature type="transmembrane region" description="Helical" evidence="1">
    <location>
        <begin position="109"/>
        <end position="128"/>
    </location>
</feature>
<dbReference type="EMBL" id="EQ962652">
    <property type="protein sequence ID" value="EED23806.1"/>
    <property type="molecule type" value="Genomic_DNA"/>
</dbReference>
<dbReference type="PROSITE" id="PS50244">
    <property type="entry name" value="S5A_REDUCTASE"/>
    <property type="match status" value="1"/>
</dbReference>
<reference evidence="3" key="1">
    <citation type="journal article" date="2015" name="Genome Announc.">
        <title>Genome sequence of the AIDS-associated pathogen Penicillium marneffei (ATCC18224) and its near taxonomic relative Talaromyces stipitatus (ATCC10500).</title>
        <authorList>
            <person name="Nierman W.C."/>
            <person name="Fedorova-Abrams N.D."/>
            <person name="Andrianopoulos A."/>
        </authorList>
    </citation>
    <scope>NUCLEOTIDE SEQUENCE [LARGE SCALE GENOMIC DNA]</scope>
    <source>
        <strain evidence="3">ATCC 10500 / CBS 375.48 / QM 6759 / NRRL 1006</strain>
    </source>
</reference>
<dbReference type="AlphaFoldDB" id="B8LTX6"/>
<keyword evidence="1" id="KW-1133">Transmembrane helix</keyword>
<keyword evidence="1" id="KW-0472">Membrane</keyword>
<keyword evidence="1" id="KW-0812">Transmembrane</keyword>
<dbReference type="STRING" id="441959.B8LTX6"/>
<dbReference type="OrthoDB" id="5788137at2759"/>
<name>B8LTX6_TALSN</name>
<dbReference type="PANTHER" id="PTHR10556">
    <property type="entry name" value="3-OXO-5-ALPHA-STEROID 4-DEHYDROGENASE"/>
    <property type="match status" value="1"/>
</dbReference>
<dbReference type="HOGENOM" id="CLU_065395_0_0_1"/>
<dbReference type="eggNOG" id="KOG1638">
    <property type="taxonomic scope" value="Eukaryota"/>
</dbReference>
<dbReference type="VEuPathDB" id="FungiDB:TSTA_072000"/>
<keyword evidence="3" id="KW-1185">Reference proteome</keyword>
<feature type="transmembrane region" description="Helical" evidence="1">
    <location>
        <begin position="41"/>
        <end position="58"/>
    </location>
</feature>
<dbReference type="GeneID" id="8103918"/>
<organism evidence="2 3">
    <name type="scientific">Talaromyces stipitatus (strain ATCC 10500 / CBS 375.48 / QM 6759 / NRRL 1006)</name>
    <name type="common">Penicillium stipitatum</name>
    <dbReference type="NCBI Taxonomy" id="441959"/>
    <lineage>
        <taxon>Eukaryota</taxon>
        <taxon>Fungi</taxon>
        <taxon>Dikarya</taxon>
        <taxon>Ascomycota</taxon>
        <taxon>Pezizomycotina</taxon>
        <taxon>Eurotiomycetes</taxon>
        <taxon>Eurotiomycetidae</taxon>
        <taxon>Eurotiales</taxon>
        <taxon>Trichocomaceae</taxon>
        <taxon>Talaromyces</taxon>
        <taxon>Talaromyces sect. Talaromyces</taxon>
    </lineage>
</organism>
<evidence type="ECO:0000313" key="2">
    <source>
        <dbReference type="EMBL" id="EED23806.1"/>
    </source>
</evidence>
<dbReference type="RefSeq" id="XP_002341193.1">
    <property type="nucleotide sequence ID" value="XM_002341152.1"/>
</dbReference>
<dbReference type="InParanoid" id="B8LTX6"/>
<feature type="transmembrane region" description="Helical" evidence="1">
    <location>
        <begin position="78"/>
        <end position="97"/>
    </location>
</feature>
<dbReference type="PhylomeDB" id="B8LTX6"/>
<dbReference type="InterPro" id="IPR039357">
    <property type="entry name" value="SRD5A/TECR"/>
</dbReference>
<accession>B8LTX6</accession>
<gene>
    <name evidence="2" type="ORF">TSTA_072000</name>
</gene>
<dbReference type="Proteomes" id="UP000001745">
    <property type="component" value="Unassembled WGS sequence"/>
</dbReference>
<protein>
    <submittedName>
        <fullName evidence="2">3-oxo-5-alpha-steroid 4-dehydrogenase family protein</fullName>
    </submittedName>
</protein>
<proteinExistence type="predicted"/>
<evidence type="ECO:0000256" key="1">
    <source>
        <dbReference type="SAM" id="Phobius"/>
    </source>
</evidence>
<feature type="transmembrane region" description="Helical" evidence="1">
    <location>
        <begin position="148"/>
        <end position="169"/>
    </location>
</feature>
<evidence type="ECO:0000313" key="3">
    <source>
        <dbReference type="Proteomes" id="UP000001745"/>
    </source>
</evidence>
<dbReference type="PANTHER" id="PTHR10556:SF43">
    <property type="entry name" value="STEROID 5-ALPHA-REDUCTASE DET2"/>
    <property type="match status" value="1"/>
</dbReference>
<dbReference type="GO" id="GO:0016491">
    <property type="term" value="F:oxidoreductase activity"/>
    <property type="evidence" value="ECO:0007669"/>
    <property type="project" value="TreeGrafter"/>
</dbReference>